<evidence type="ECO:0000313" key="2">
    <source>
        <dbReference type="EnsemblMetazoa" id="XP_029346779.1"/>
    </source>
</evidence>
<proteinExistence type="predicted"/>
<feature type="domain" description="Cyclin C-terminal" evidence="1">
    <location>
        <begin position="68"/>
        <end position="180"/>
    </location>
</feature>
<protein>
    <recommendedName>
        <fullName evidence="1">Cyclin C-terminal domain-containing protein</fullName>
    </recommendedName>
</protein>
<reference evidence="2" key="2">
    <citation type="submission" date="2022-06" db="UniProtKB">
        <authorList>
            <consortium name="EnsemblMetazoa"/>
        </authorList>
    </citation>
    <scope>IDENTIFICATION</scope>
</reference>
<evidence type="ECO:0000313" key="3">
    <source>
        <dbReference type="Proteomes" id="UP000007819"/>
    </source>
</evidence>
<dbReference type="InterPro" id="IPR004367">
    <property type="entry name" value="Cyclin_C-dom"/>
</dbReference>
<reference evidence="3" key="1">
    <citation type="submission" date="2010-06" db="EMBL/GenBank/DDBJ databases">
        <authorList>
            <person name="Jiang H."/>
            <person name="Abraham K."/>
            <person name="Ali S."/>
            <person name="Alsbrooks S.L."/>
            <person name="Anim B.N."/>
            <person name="Anosike U.S."/>
            <person name="Attaway T."/>
            <person name="Bandaranaike D.P."/>
            <person name="Battles P.K."/>
            <person name="Bell S.N."/>
            <person name="Bell A.V."/>
            <person name="Beltran B."/>
            <person name="Bickham C."/>
            <person name="Bustamante Y."/>
            <person name="Caleb T."/>
            <person name="Canada A."/>
            <person name="Cardenas V."/>
            <person name="Carter K."/>
            <person name="Chacko J."/>
            <person name="Chandrabose M.N."/>
            <person name="Chavez D."/>
            <person name="Chavez A."/>
            <person name="Chen L."/>
            <person name="Chu H.-S."/>
            <person name="Claassen K.J."/>
            <person name="Cockrell R."/>
            <person name="Collins M."/>
            <person name="Cooper J.A."/>
            <person name="Cree A."/>
            <person name="Curry S.M."/>
            <person name="Da Y."/>
            <person name="Dao M.D."/>
            <person name="Das B."/>
            <person name="Davila M.-L."/>
            <person name="Davy-Carroll L."/>
            <person name="Denson S."/>
            <person name="Dinh H."/>
            <person name="Ebong V.E."/>
            <person name="Edwards J.R."/>
            <person name="Egan A."/>
            <person name="El-Daye J."/>
            <person name="Escobedo L."/>
            <person name="Fernandez S."/>
            <person name="Fernando P.R."/>
            <person name="Flagg N."/>
            <person name="Forbes L.D."/>
            <person name="Fowler R.G."/>
            <person name="Fu Q."/>
            <person name="Gabisi R.A."/>
            <person name="Ganer J."/>
            <person name="Garbino Pronczuk A."/>
            <person name="Garcia R.M."/>
            <person name="Garner T."/>
            <person name="Garrett T.E."/>
            <person name="Gonzalez D.A."/>
            <person name="Hamid H."/>
            <person name="Hawkins E.S."/>
            <person name="Hirani K."/>
            <person name="Hogues M.E."/>
            <person name="Hollins B."/>
            <person name="Hsiao C.-H."/>
            <person name="Jabil R."/>
            <person name="James M.L."/>
            <person name="Jhangiani S.N."/>
            <person name="Johnson B."/>
            <person name="Johnson Q."/>
            <person name="Joshi V."/>
            <person name="Kalu J.B."/>
            <person name="Kam C."/>
            <person name="Kashfia A."/>
            <person name="Keebler J."/>
            <person name="Kisamo H."/>
            <person name="Kovar C.L."/>
            <person name="Lago L.A."/>
            <person name="Lai C.-Y."/>
            <person name="Laidlaw J."/>
            <person name="Lara F."/>
            <person name="Le T.-K."/>
            <person name="Lee S.L."/>
            <person name="Legall F.H."/>
            <person name="Lemon S.J."/>
            <person name="Lewis L.R."/>
            <person name="Li B."/>
            <person name="Liu Y."/>
            <person name="Liu Y.-S."/>
            <person name="Lopez J."/>
            <person name="Lozado R.J."/>
            <person name="Lu J."/>
            <person name="Madu R.C."/>
            <person name="Maheshwari M."/>
            <person name="Maheshwari R."/>
            <person name="Malloy K."/>
            <person name="Martinez E."/>
            <person name="Mathew T."/>
            <person name="Mercado I.C."/>
            <person name="Mercado C."/>
            <person name="Meyer B."/>
            <person name="Montgomery K."/>
            <person name="Morgan M.B."/>
            <person name="Munidasa M."/>
            <person name="Nazareth L.V."/>
            <person name="Nelson J."/>
            <person name="Ng B.M."/>
            <person name="Nguyen N.B."/>
            <person name="Nguyen P.Q."/>
            <person name="Nguyen T."/>
            <person name="Obregon M."/>
            <person name="Okwuonu G.O."/>
            <person name="Onwere C.G."/>
            <person name="Orozco G."/>
            <person name="Parra A."/>
            <person name="Patel S."/>
            <person name="Patil S."/>
            <person name="Perez A."/>
            <person name="Perez Y."/>
            <person name="Pham C."/>
            <person name="Primus E.L."/>
            <person name="Pu L.-L."/>
            <person name="Puazo M."/>
            <person name="Qin X."/>
            <person name="Quiroz J.B."/>
            <person name="Reese J."/>
            <person name="Richards S."/>
            <person name="Rives C.M."/>
            <person name="Robberts R."/>
            <person name="Ruiz S.J."/>
            <person name="Ruiz M.J."/>
            <person name="Santibanez J."/>
            <person name="Schneider B.W."/>
            <person name="Sisson I."/>
            <person name="Smith M."/>
            <person name="Sodergren E."/>
            <person name="Song X.-Z."/>
            <person name="Song B.B."/>
            <person name="Summersgill H."/>
            <person name="Thelus R."/>
            <person name="Thornton R.D."/>
            <person name="Trejos Z.Y."/>
            <person name="Usmani K."/>
            <person name="Vattathil S."/>
            <person name="Villasana D."/>
            <person name="Walker D.L."/>
            <person name="Wang S."/>
            <person name="Wang K."/>
            <person name="White C.S."/>
            <person name="Williams A.C."/>
            <person name="Williamson J."/>
            <person name="Wilson K."/>
            <person name="Woghiren I.O."/>
            <person name="Woodworth J.R."/>
            <person name="Worley K.C."/>
            <person name="Wright R.A."/>
            <person name="Wu W."/>
            <person name="Young L."/>
            <person name="Zhang L."/>
            <person name="Zhang J."/>
            <person name="Zhu Y."/>
            <person name="Muzny D.M."/>
            <person name="Weinstock G."/>
            <person name="Gibbs R.A."/>
        </authorList>
    </citation>
    <scope>NUCLEOTIDE SEQUENCE [LARGE SCALE GENOMIC DNA]</scope>
    <source>
        <strain evidence="3">LSR1</strain>
    </source>
</reference>
<dbReference type="Proteomes" id="UP000007819">
    <property type="component" value="Chromosome A2"/>
</dbReference>
<accession>A0A8R2NS76</accession>
<dbReference type="EnsemblMetazoa" id="XM_029490919.1">
    <property type="protein sequence ID" value="XP_029346779.1"/>
    <property type="gene ID" value="LOC100165266"/>
</dbReference>
<dbReference type="OrthoDB" id="285802at2759"/>
<dbReference type="InterPro" id="IPR036915">
    <property type="entry name" value="Cyclin-like_sf"/>
</dbReference>
<dbReference type="AlphaFoldDB" id="A0A8R2NS76"/>
<dbReference type="Pfam" id="PF02984">
    <property type="entry name" value="Cyclin_C"/>
    <property type="match status" value="1"/>
</dbReference>
<dbReference type="SUPFAM" id="SSF47954">
    <property type="entry name" value="Cyclin-like"/>
    <property type="match status" value="2"/>
</dbReference>
<evidence type="ECO:0000259" key="1">
    <source>
        <dbReference type="SMART" id="SM01332"/>
    </source>
</evidence>
<name>A0A8R2NS76_ACYPI</name>
<dbReference type="SMART" id="SM01332">
    <property type="entry name" value="Cyclin_C"/>
    <property type="match status" value="1"/>
</dbReference>
<dbReference type="Gene3D" id="1.10.472.10">
    <property type="entry name" value="Cyclin-like"/>
    <property type="match status" value="1"/>
</dbReference>
<organism evidence="2 3">
    <name type="scientific">Acyrthosiphon pisum</name>
    <name type="common">Pea aphid</name>
    <dbReference type="NCBI Taxonomy" id="7029"/>
    <lineage>
        <taxon>Eukaryota</taxon>
        <taxon>Metazoa</taxon>
        <taxon>Ecdysozoa</taxon>
        <taxon>Arthropoda</taxon>
        <taxon>Hexapoda</taxon>
        <taxon>Insecta</taxon>
        <taxon>Pterygota</taxon>
        <taxon>Neoptera</taxon>
        <taxon>Paraneoptera</taxon>
        <taxon>Hemiptera</taxon>
        <taxon>Sternorrhyncha</taxon>
        <taxon>Aphidomorpha</taxon>
        <taxon>Aphidoidea</taxon>
        <taxon>Aphididae</taxon>
        <taxon>Macrosiphini</taxon>
        <taxon>Acyrthosiphon</taxon>
    </lineage>
</organism>
<keyword evidence="3" id="KW-1185">Reference proteome</keyword>
<dbReference type="CDD" id="cd20529">
    <property type="entry name" value="CYCLIN_CCNJ-like_rpt2"/>
    <property type="match status" value="1"/>
</dbReference>
<sequence>MALNHQRYTDKWWETEYSDNIHSYLQYHEVKWRMVYGARSPQIHLRPVLLKTIRSIAKTCEISNVCVHLAVTLMDLFMDNHDLKFDTIMLVSFACLTLAGIKLISYNPSMVAASIILTTRHTLGLVPCWTAQLRKVTGYLKKDLVQCCSLLGRNVMQHRKLVPVDEGYLSSSPGFQSPVIMASKKKRSHIDVPNVILSKRTAF</sequence>